<accession>D0SES7</accession>
<dbReference type="Proteomes" id="UP000012047">
    <property type="component" value="Unassembled WGS sequence"/>
</dbReference>
<protein>
    <submittedName>
        <fullName evidence="1">Uncharacterized protein</fullName>
    </submittedName>
</protein>
<name>D0SES7_ACIJO</name>
<reference evidence="2" key="1">
    <citation type="journal article" date="2012" name="PLoS ONE">
        <title>The success of Acinetobacter species; genetic, metabolic and virulence attributes.</title>
        <authorList>
            <person name="Peleg A.Y."/>
            <person name="de Breij A."/>
            <person name="Adams M.D."/>
            <person name="Cerqueira G.M."/>
            <person name="Mocali S."/>
            <person name="Galardini M."/>
            <person name="Nibbering P.H."/>
            <person name="Earl A.M."/>
            <person name="Ward D.V."/>
            <person name="Paterson D.L."/>
            <person name="Seifert H."/>
            <person name="Dijkshoorn L."/>
        </authorList>
    </citation>
    <scope>NUCLEOTIDE SEQUENCE [LARGE SCALE GENOMIC DNA]</scope>
    <source>
        <strain evidence="2">SH046</strain>
    </source>
</reference>
<evidence type="ECO:0000313" key="1">
    <source>
        <dbReference type="EMBL" id="EEY95501.1"/>
    </source>
</evidence>
<dbReference type="HOGENOM" id="CLU_2986040_0_0_6"/>
<sequence>MNLIYLFSISLLTELTSILFETPPEILDNHALTMFEVLFGFLDSKQFEELMKYLNIE</sequence>
<dbReference type="EMBL" id="GG704968">
    <property type="protein sequence ID" value="EEY95501.1"/>
    <property type="molecule type" value="Genomic_DNA"/>
</dbReference>
<evidence type="ECO:0000313" key="2">
    <source>
        <dbReference type="Proteomes" id="UP000012047"/>
    </source>
</evidence>
<gene>
    <name evidence="1" type="ORF">HMPREF0016_02454</name>
</gene>
<proteinExistence type="predicted"/>
<organism evidence="1 2">
    <name type="scientific">Acinetobacter johnsonii SH046</name>
    <dbReference type="NCBI Taxonomy" id="575586"/>
    <lineage>
        <taxon>Bacteria</taxon>
        <taxon>Pseudomonadati</taxon>
        <taxon>Pseudomonadota</taxon>
        <taxon>Gammaproteobacteria</taxon>
        <taxon>Moraxellales</taxon>
        <taxon>Moraxellaceae</taxon>
        <taxon>Acinetobacter</taxon>
    </lineage>
</organism>
<dbReference type="AlphaFoldDB" id="D0SES7"/>